<sequence length="166" mass="18634">MLHWRPYSSAVNPPPRNRAATMARMPTIMGLATHRRTMCQVSPSMRETAAVAMAPAPATRQMCPATWSSPRQKVRTMLSPRRATAMVDANSQRRDQVIHRTRRLQPMQERAAIVRAVVILGLQKRTGRSLPSKRFIKQDQQGAKKLLRPVAELLYGRSILTGAEPS</sequence>
<proteinExistence type="predicted"/>
<protein>
    <submittedName>
        <fullName evidence="1">Uncharacterized protein</fullName>
    </submittedName>
</protein>
<organism evidence="1 2">
    <name type="scientific">Acinetobacter baumannii</name>
    <dbReference type="NCBI Taxonomy" id="470"/>
    <lineage>
        <taxon>Bacteria</taxon>
        <taxon>Pseudomonadati</taxon>
        <taxon>Pseudomonadota</taxon>
        <taxon>Gammaproteobacteria</taxon>
        <taxon>Moraxellales</taxon>
        <taxon>Moraxellaceae</taxon>
        <taxon>Acinetobacter</taxon>
        <taxon>Acinetobacter calcoaceticus/baumannii complex</taxon>
    </lineage>
</organism>
<dbReference type="AlphaFoldDB" id="A0AAJ0VMB9"/>
<name>A0AAJ0VMB9_ACIBA</name>
<accession>A0AAJ0VMB9</accession>
<dbReference type="Proteomes" id="UP000076296">
    <property type="component" value="Unassembled WGS sequence"/>
</dbReference>
<dbReference type="EMBL" id="LRDT01000084">
    <property type="protein sequence ID" value="KZA07810.1"/>
    <property type="molecule type" value="Genomic_DNA"/>
</dbReference>
<reference evidence="1 2" key="1">
    <citation type="submission" date="2016-01" db="EMBL/GenBank/DDBJ databases">
        <title>Draft sequences of Acinetobacter baumannii isolates from wounded military personnel.</title>
        <authorList>
            <person name="Arivett B.A."/>
            <person name="Fiester S.E."/>
            <person name="Ream D.C."/>
            <person name="Actis L.A."/>
        </authorList>
    </citation>
    <scope>NUCLEOTIDE SEQUENCE [LARGE SCALE GENOMIC DNA]</scope>
    <source>
        <strain evidence="1 2">AB2828</strain>
    </source>
</reference>
<evidence type="ECO:0000313" key="1">
    <source>
        <dbReference type="EMBL" id="KZA07810.1"/>
    </source>
</evidence>
<gene>
    <name evidence="1" type="ORF">LV35_04198</name>
</gene>
<evidence type="ECO:0000313" key="2">
    <source>
        <dbReference type="Proteomes" id="UP000076296"/>
    </source>
</evidence>
<comment type="caution">
    <text evidence="1">The sequence shown here is derived from an EMBL/GenBank/DDBJ whole genome shotgun (WGS) entry which is preliminary data.</text>
</comment>